<sequence length="333" mass="34617">MTNDVLTPWLSTVALCSADLDGGEGGLLNSKNGVEGESCPLMPVFPAPNTSSDVSRQDLDLNEFAPLATKVLENGDAHALAEMAAVHEHLRAALPDSGPSSSSATAPPLKPISAHELTLFPPAEPRHARRLLIPCVDSPPRVTALQPPSDHDPSPSRVPPLIFQPPSSVDPSAPWPLLSQGTPGNASPPPCNHPPLPPSTLSSPTSDLPLLLDWSATPIIAKPFPAMLPAIVHAATPPKSFLDALFGSHHSSPSSTSHTNGAVTPTLASNSSSTLGLVPPTSSRPIDAPPPPPPMANPTPSEILQPLPSLPACINLRSTPGPRKDLDHDRLIP</sequence>
<feature type="region of interest" description="Disordered" evidence="1">
    <location>
        <begin position="249"/>
        <end position="333"/>
    </location>
</feature>
<gene>
    <name evidence="2" type="ORF">Salat_0461300</name>
</gene>
<feature type="compositionally biased region" description="Polar residues" evidence="1">
    <location>
        <begin position="260"/>
        <end position="275"/>
    </location>
</feature>
<feature type="region of interest" description="Disordered" evidence="1">
    <location>
        <begin position="139"/>
        <end position="204"/>
    </location>
</feature>
<reference evidence="2" key="2">
    <citation type="journal article" date="2024" name="Plant">
        <title>Genomic evolution and insights into agronomic trait innovations of Sesamum species.</title>
        <authorList>
            <person name="Miao H."/>
            <person name="Wang L."/>
            <person name="Qu L."/>
            <person name="Liu H."/>
            <person name="Sun Y."/>
            <person name="Le M."/>
            <person name="Wang Q."/>
            <person name="Wei S."/>
            <person name="Zheng Y."/>
            <person name="Lin W."/>
            <person name="Duan Y."/>
            <person name="Cao H."/>
            <person name="Xiong S."/>
            <person name="Wang X."/>
            <person name="Wei L."/>
            <person name="Li C."/>
            <person name="Ma Q."/>
            <person name="Ju M."/>
            <person name="Zhao R."/>
            <person name="Li G."/>
            <person name="Mu C."/>
            <person name="Tian Q."/>
            <person name="Mei H."/>
            <person name="Zhang T."/>
            <person name="Gao T."/>
            <person name="Zhang H."/>
        </authorList>
    </citation>
    <scope>NUCLEOTIDE SEQUENCE</scope>
    <source>
        <strain evidence="2">3651</strain>
    </source>
</reference>
<evidence type="ECO:0000313" key="3">
    <source>
        <dbReference type="Proteomes" id="UP001293254"/>
    </source>
</evidence>
<feature type="compositionally biased region" description="Pro residues" evidence="1">
    <location>
        <begin position="186"/>
        <end position="198"/>
    </location>
</feature>
<proteinExistence type="predicted"/>
<accession>A0AAE1Z3S4</accession>
<evidence type="ECO:0000313" key="2">
    <source>
        <dbReference type="EMBL" id="KAK4441264.1"/>
    </source>
</evidence>
<keyword evidence="3" id="KW-1185">Reference proteome</keyword>
<feature type="compositionally biased region" description="Basic and acidic residues" evidence="1">
    <location>
        <begin position="322"/>
        <end position="333"/>
    </location>
</feature>
<comment type="caution">
    <text evidence="2">The sequence shown here is derived from an EMBL/GenBank/DDBJ whole genome shotgun (WGS) entry which is preliminary data.</text>
</comment>
<feature type="compositionally biased region" description="Pro residues" evidence="1">
    <location>
        <begin position="287"/>
        <end position="297"/>
    </location>
</feature>
<evidence type="ECO:0000256" key="1">
    <source>
        <dbReference type="SAM" id="MobiDB-lite"/>
    </source>
</evidence>
<organism evidence="2 3">
    <name type="scientific">Sesamum alatum</name>
    <dbReference type="NCBI Taxonomy" id="300844"/>
    <lineage>
        <taxon>Eukaryota</taxon>
        <taxon>Viridiplantae</taxon>
        <taxon>Streptophyta</taxon>
        <taxon>Embryophyta</taxon>
        <taxon>Tracheophyta</taxon>
        <taxon>Spermatophyta</taxon>
        <taxon>Magnoliopsida</taxon>
        <taxon>eudicotyledons</taxon>
        <taxon>Gunneridae</taxon>
        <taxon>Pentapetalae</taxon>
        <taxon>asterids</taxon>
        <taxon>lamiids</taxon>
        <taxon>Lamiales</taxon>
        <taxon>Pedaliaceae</taxon>
        <taxon>Sesamum</taxon>
    </lineage>
</organism>
<protein>
    <submittedName>
        <fullName evidence="2">Uncharacterized protein</fullName>
    </submittedName>
</protein>
<dbReference type="AlphaFoldDB" id="A0AAE1Z3S4"/>
<dbReference type="EMBL" id="JACGWO010000001">
    <property type="protein sequence ID" value="KAK4441264.1"/>
    <property type="molecule type" value="Genomic_DNA"/>
</dbReference>
<name>A0AAE1Z3S4_9LAMI</name>
<reference evidence="2" key="1">
    <citation type="submission" date="2020-06" db="EMBL/GenBank/DDBJ databases">
        <authorList>
            <person name="Li T."/>
            <person name="Hu X."/>
            <person name="Zhang T."/>
            <person name="Song X."/>
            <person name="Zhang H."/>
            <person name="Dai N."/>
            <person name="Sheng W."/>
            <person name="Hou X."/>
            <person name="Wei L."/>
        </authorList>
    </citation>
    <scope>NUCLEOTIDE SEQUENCE</scope>
    <source>
        <strain evidence="2">3651</strain>
        <tissue evidence="2">Leaf</tissue>
    </source>
</reference>
<dbReference type="Proteomes" id="UP001293254">
    <property type="component" value="Unassembled WGS sequence"/>
</dbReference>
<feature type="compositionally biased region" description="Low complexity" evidence="1">
    <location>
        <begin position="249"/>
        <end position="259"/>
    </location>
</feature>